<name>A0A5B7CJC9_PORTR</name>
<dbReference type="EMBL" id="VSRR010000047">
    <property type="protein sequence ID" value="MPC08871.1"/>
    <property type="molecule type" value="Genomic_DNA"/>
</dbReference>
<accession>A0A5B7CJC9</accession>
<dbReference type="AlphaFoldDB" id="A0A5B7CJC9"/>
<keyword evidence="3" id="KW-1185">Reference proteome</keyword>
<evidence type="ECO:0000313" key="2">
    <source>
        <dbReference type="EMBL" id="MPC08871.1"/>
    </source>
</evidence>
<proteinExistence type="predicted"/>
<protein>
    <submittedName>
        <fullName evidence="2">Uncharacterized protein</fullName>
    </submittedName>
</protein>
<feature type="region of interest" description="Disordered" evidence="1">
    <location>
        <begin position="1"/>
        <end position="25"/>
    </location>
</feature>
<organism evidence="2 3">
    <name type="scientific">Portunus trituberculatus</name>
    <name type="common">Swimming crab</name>
    <name type="synonym">Neptunus trituberculatus</name>
    <dbReference type="NCBI Taxonomy" id="210409"/>
    <lineage>
        <taxon>Eukaryota</taxon>
        <taxon>Metazoa</taxon>
        <taxon>Ecdysozoa</taxon>
        <taxon>Arthropoda</taxon>
        <taxon>Crustacea</taxon>
        <taxon>Multicrustacea</taxon>
        <taxon>Malacostraca</taxon>
        <taxon>Eumalacostraca</taxon>
        <taxon>Eucarida</taxon>
        <taxon>Decapoda</taxon>
        <taxon>Pleocyemata</taxon>
        <taxon>Brachyura</taxon>
        <taxon>Eubrachyura</taxon>
        <taxon>Portunoidea</taxon>
        <taxon>Portunidae</taxon>
        <taxon>Portuninae</taxon>
        <taxon>Portunus</taxon>
    </lineage>
</organism>
<dbReference type="Proteomes" id="UP000324222">
    <property type="component" value="Unassembled WGS sequence"/>
</dbReference>
<gene>
    <name evidence="2" type="ORF">E2C01_001466</name>
</gene>
<evidence type="ECO:0000256" key="1">
    <source>
        <dbReference type="SAM" id="MobiDB-lite"/>
    </source>
</evidence>
<comment type="caution">
    <text evidence="2">The sequence shown here is derived from an EMBL/GenBank/DDBJ whole genome shotgun (WGS) entry which is preliminary data.</text>
</comment>
<sequence length="143" mass="15347">MRSGTFGKPGPPRRPGQAAGQDRPVPQLAIKLITLASRLEERALQEGCEMSHSSPHPHPPLAAFEPAACYAVVYMFTGLTYYARSSPALVYLYKQGFHEVSESPIIGKGPIQAFSKRDQIAGAPSGYGAARDDNCGDTGRESL</sequence>
<feature type="region of interest" description="Disordered" evidence="1">
    <location>
        <begin position="124"/>
        <end position="143"/>
    </location>
</feature>
<feature type="compositionally biased region" description="Basic and acidic residues" evidence="1">
    <location>
        <begin position="130"/>
        <end position="143"/>
    </location>
</feature>
<reference evidence="2 3" key="1">
    <citation type="submission" date="2019-05" db="EMBL/GenBank/DDBJ databases">
        <title>Another draft genome of Portunus trituberculatus and its Hox gene families provides insights of decapod evolution.</title>
        <authorList>
            <person name="Jeong J.-H."/>
            <person name="Song I."/>
            <person name="Kim S."/>
            <person name="Choi T."/>
            <person name="Kim D."/>
            <person name="Ryu S."/>
            <person name="Kim W."/>
        </authorList>
    </citation>
    <scope>NUCLEOTIDE SEQUENCE [LARGE SCALE GENOMIC DNA]</scope>
    <source>
        <tissue evidence="2">Muscle</tissue>
    </source>
</reference>
<evidence type="ECO:0000313" key="3">
    <source>
        <dbReference type="Proteomes" id="UP000324222"/>
    </source>
</evidence>